<evidence type="ECO:0000313" key="2">
    <source>
        <dbReference type="EMBL" id="KKL50037.1"/>
    </source>
</evidence>
<dbReference type="AlphaFoldDB" id="A0A0F9FFX9"/>
<dbReference type="InterPro" id="IPR041705">
    <property type="entry name" value="PIN_Sll0205"/>
</dbReference>
<dbReference type="InterPro" id="IPR002716">
    <property type="entry name" value="PIN_dom"/>
</dbReference>
<proteinExistence type="predicted"/>
<dbReference type="InterPro" id="IPR029060">
    <property type="entry name" value="PIN-like_dom_sf"/>
</dbReference>
<gene>
    <name evidence="2" type="ORF">LCGC14_2309500</name>
</gene>
<feature type="domain" description="PIN" evidence="1">
    <location>
        <begin position="2"/>
        <end position="121"/>
    </location>
</feature>
<dbReference type="InterPro" id="IPR052919">
    <property type="entry name" value="TA_system_RNase"/>
</dbReference>
<dbReference type="PANTHER" id="PTHR36173:SF1">
    <property type="entry name" value="RIBONUCLEASE VAPC22"/>
    <property type="match status" value="1"/>
</dbReference>
<organism evidence="2">
    <name type="scientific">marine sediment metagenome</name>
    <dbReference type="NCBI Taxonomy" id="412755"/>
    <lineage>
        <taxon>unclassified sequences</taxon>
        <taxon>metagenomes</taxon>
        <taxon>ecological metagenomes</taxon>
    </lineage>
</organism>
<dbReference type="CDD" id="cd09872">
    <property type="entry name" value="PIN_Sll0205-like"/>
    <property type="match status" value="1"/>
</dbReference>
<dbReference type="Gene3D" id="3.40.50.1010">
    <property type="entry name" value="5'-nuclease"/>
    <property type="match status" value="1"/>
</dbReference>
<dbReference type="EMBL" id="LAZR01032742">
    <property type="protein sequence ID" value="KKL50037.1"/>
    <property type="molecule type" value="Genomic_DNA"/>
</dbReference>
<dbReference type="SUPFAM" id="SSF88723">
    <property type="entry name" value="PIN domain-like"/>
    <property type="match status" value="1"/>
</dbReference>
<name>A0A0F9FFX9_9ZZZZ</name>
<sequence length="126" mass="14377">MILLDTCALLWLVYDQKKISSETLHKIDEAPIVYVSSITGFEIGIKSISGKLKLPQPPKQWLKSILEFHDIRVINLDMDICIKSTELPVIHRDPCDRFIIATAIIKSLPVVTTDEHFKEYGIDIMI</sequence>
<accession>A0A0F9FFX9</accession>
<reference evidence="2" key="1">
    <citation type="journal article" date="2015" name="Nature">
        <title>Complex archaea that bridge the gap between prokaryotes and eukaryotes.</title>
        <authorList>
            <person name="Spang A."/>
            <person name="Saw J.H."/>
            <person name="Jorgensen S.L."/>
            <person name="Zaremba-Niedzwiedzka K."/>
            <person name="Martijn J."/>
            <person name="Lind A.E."/>
            <person name="van Eijk R."/>
            <person name="Schleper C."/>
            <person name="Guy L."/>
            <person name="Ettema T.J."/>
        </authorList>
    </citation>
    <scope>NUCLEOTIDE SEQUENCE</scope>
</reference>
<dbReference type="Pfam" id="PF01850">
    <property type="entry name" value="PIN"/>
    <property type="match status" value="1"/>
</dbReference>
<dbReference type="PANTHER" id="PTHR36173">
    <property type="entry name" value="RIBONUCLEASE VAPC16-RELATED"/>
    <property type="match status" value="1"/>
</dbReference>
<protein>
    <recommendedName>
        <fullName evidence="1">PIN domain-containing protein</fullName>
    </recommendedName>
</protein>
<comment type="caution">
    <text evidence="2">The sequence shown here is derived from an EMBL/GenBank/DDBJ whole genome shotgun (WGS) entry which is preliminary data.</text>
</comment>
<evidence type="ECO:0000259" key="1">
    <source>
        <dbReference type="Pfam" id="PF01850"/>
    </source>
</evidence>